<evidence type="ECO:0008006" key="3">
    <source>
        <dbReference type="Google" id="ProtNLM"/>
    </source>
</evidence>
<dbReference type="EMBL" id="JRHH01000003">
    <property type="protein sequence ID" value="KGD68384.1"/>
    <property type="molecule type" value="Genomic_DNA"/>
</dbReference>
<dbReference type="STRING" id="1453498.LG45_08850"/>
<dbReference type="SUPFAM" id="SSF103032">
    <property type="entry name" value="Hypothetical protein YwqG"/>
    <property type="match status" value="1"/>
</dbReference>
<organism evidence="1 2">
    <name type="scientific">Flavobacterium aquatile LMG 4008 = ATCC 11947</name>
    <dbReference type="NCBI Taxonomy" id="1453498"/>
    <lineage>
        <taxon>Bacteria</taxon>
        <taxon>Pseudomonadati</taxon>
        <taxon>Bacteroidota</taxon>
        <taxon>Flavobacteriia</taxon>
        <taxon>Flavobacteriales</taxon>
        <taxon>Flavobacteriaceae</taxon>
        <taxon>Flavobacterium</taxon>
    </lineage>
</organism>
<evidence type="ECO:0000313" key="2">
    <source>
        <dbReference type="Proteomes" id="UP000029554"/>
    </source>
</evidence>
<protein>
    <recommendedName>
        <fullName evidence="3">DUF1963 domain-containing protein</fullName>
    </recommendedName>
</protein>
<dbReference type="RefSeq" id="WP_035126178.1">
    <property type="nucleotide sequence ID" value="NZ_JRHH01000003.1"/>
</dbReference>
<proteinExistence type="predicted"/>
<dbReference type="AlphaFoldDB" id="A0A095SVF5"/>
<dbReference type="PANTHER" id="PTHR36436">
    <property type="entry name" value="SLL5081 PROTEIN"/>
    <property type="match status" value="1"/>
</dbReference>
<dbReference type="Proteomes" id="UP000029554">
    <property type="component" value="Unassembled WGS sequence"/>
</dbReference>
<reference evidence="1 2" key="1">
    <citation type="submission" date="2014-09" db="EMBL/GenBank/DDBJ databases">
        <title>Whole Genome Shotgun of Flavobacterium aquatile LMG 4008.</title>
        <authorList>
            <person name="Gale A.N."/>
            <person name="Pipes S.E."/>
            <person name="Newman J.D."/>
        </authorList>
    </citation>
    <scope>NUCLEOTIDE SEQUENCE [LARGE SCALE GENOMIC DNA]</scope>
    <source>
        <strain evidence="1 2">LMG 4008</strain>
    </source>
</reference>
<dbReference type="eggNOG" id="COG3878">
    <property type="taxonomic scope" value="Bacteria"/>
</dbReference>
<name>A0A095SVF5_9FLAO</name>
<gene>
    <name evidence="1" type="ORF">LG45_08850</name>
</gene>
<dbReference type="Pfam" id="PF09234">
    <property type="entry name" value="DUF1963"/>
    <property type="match status" value="1"/>
</dbReference>
<dbReference type="PANTHER" id="PTHR36436:SF6">
    <property type="entry name" value="SLL5081 PROTEIN"/>
    <property type="match status" value="1"/>
</dbReference>
<sequence length="293" mass="34187">MNWNIFGDKNLNEKVKKQLKKLNWEVDFNVVLRLLKPTISIKTKIAKEKIKIGKSKFGGLPDLPKETEWPNLNGFPFAFIGQINLEEIKFDIENKLPKKGILYFFFSTNQTDYQFEPFNKIHKVLYFNENFDNLKTQDYPINYNDLAKFKECIIKFSEHYSLPSYQNYQIVENGFSDEDENLLFEANELICEITGANQDVGHQILGNANAVQGDVSYWWANQNYNLENEIDEKKKTEIQKNEKEIILLLQIDVLDENPEFSKFGASGGIYFGIKKQDLENGNFENTKFVIQNS</sequence>
<dbReference type="InterPro" id="IPR015315">
    <property type="entry name" value="DUF1963"/>
</dbReference>
<accession>A0A095SVF5</accession>
<evidence type="ECO:0000313" key="1">
    <source>
        <dbReference type="EMBL" id="KGD68384.1"/>
    </source>
</evidence>
<comment type="caution">
    <text evidence="1">The sequence shown here is derived from an EMBL/GenBank/DDBJ whole genome shotgun (WGS) entry which is preliminary data.</text>
</comment>
<dbReference type="OrthoDB" id="8856529at2"/>
<dbReference type="InterPro" id="IPR035948">
    <property type="entry name" value="YwqG-like_sf"/>
</dbReference>
<dbReference type="Gene3D" id="2.30.320.10">
    <property type="entry name" value="YwqG-like"/>
    <property type="match status" value="1"/>
</dbReference>
<keyword evidence="2" id="KW-1185">Reference proteome</keyword>